<evidence type="ECO:0000313" key="3">
    <source>
        <dbReference type="EMBL" id="KAK7471211.1"/>
    </source>
</evidence>
<accession>A0ABR1K8K9</accession>
<reference evidence="3 4" key="1">
    <citation type="submission" date="2024-01" db="EMBL/GenBank/DDBJ databases">
        <title>A draft genome for the cacao thread blight pathogen Marasmiellus scandens.</title>
        <authorList>
            <person name="Baruah I.K."/>
            <person name="Leung J."/>
            <person name="Bukari Y."/>
            <person name="Amoako-Attah I."/>
            <person name="Meinhardt L.W."/>
            <person name="Bailey B.A."/>
            <person name="Cohen S.P."/>
        </authorList>
    </citation>
    <scope>NUCLEOTIDE SEQUENCE [LARGE SCALE GENOMIC DNA]</scope>
    <source>
        <strain evidence="3 4">GH-19</strain>
    </source>
</reference>
<sequence>MFSVFRMLVLPLLSSVVFASTLSRTGFLHVRQTNIPDVCTQTCGTVPDNFPNCSPNFTPSKCCMSSFELELFSCYQCIGSTQNIVDYTPPQQTLDLIFVKCAAAGLPIDKLTLPGQDPNRNLPTSSVSPAQNSTPSMGSSSREQSTSQSTATSSSTPSSTPRSPVTETSGDTSGGATDSSGAAQTSPTDNAGIRTSVVDVPLLGLASVVGTTISTIYMLVL</sequence>
<dbReference type="Proteomes" id="UP001498398">
    <property type="component" value="Unassembled WGS sequence"/>
</dbReference>
<evidence type="ECO:0000313" key="4">
    <source>
        <dbReference type="Proteomes" id="UP001498398"/>
    </source>
</evidence>
<feature type="signal peptide" evidence="2">
    <location>
        <begin position="1"/>
        <end position="19"/>
    </location>
</feature>
<dbReference type="EMBL" id="JBANRG010000002">
    <property type="protein sequence ID" value="KAK7471211.1"/>
    <property type="molecule type" value="Genomic_DNA"/>
</dbReference>
<feature type="region of interest" description="Disordered" evidence="1">
    <location>
        <begin position="110"/>
        <end position="192"/>
    </location>
</feature>
<keyword evidence="2" id="KW-0732">Signal</keyword>
<proteinExistence type="predicted"/>
<evidence type="ECO:0000256" key="1">
    <source>
        <dbReference type="SAM" id="MobiDB-lite"/>
    </source>
</evidence>
<feature type="compositionally biased region" description="Polar residues" evidence="1">
    <location>
        <begin position="118"/>
        <end position="138"/>
    </location>
</feature>
<feature type="compositionally biased region" description="Low complexity" evidence="1">
    <location>
        <begin position="139"/>
        <end position="183"/>
    </location>
</feature>
<name>A0ABR1K8K9_9AGAR</name>
<keyword evidence="4" id="KW-1185">Reference proteome</keyword>
<comment type="caution">
    <text evidence="3">The sequence shown here is derived from an EMBL/GenBank/DDBJ whole genome shotgun (WGS) entry which is preliminary data.</text>
</comment>
<gene>
    <name evidence="3" type="ORF">VKT23_002620</name>
</gene>
<feature type="chain" id="PRO_5045044443" evidence="2">
    <location>
        <begin position="20"/>
        <end position="221"/>
    </location>
</feature>
<organism evidence="3 4">
    <name type="scientific">Marasmiellus scandens</name>
    <dbReference type="NCBI Taxonomy" id="2682957"/>
    <lineage>
        <taxon>Eukaryota</taxon>
        <taxon>Fungi</taxon>
        <taxon>Dikarya</taxon>
        <taxon>Basidiomycota</taxon>
        <taxon>Agaricomycotina</taxon>
        <taxon>Agaricomycetes</taxon>
        <taxon>Agaricomycetidae</taxon>
        <taxon>Agaricales</taxon>
        <taxon>Marasmiineae</taxon>
        <taxon>Omphalotaceae</taxon>
        <taxon>Marasmiellus</taxon>
    </lineage>
</organism>
<protein>
    <submittedName>
        <fullName evidence="3">Uncharacterized protein</fullName>
    </submittedName>
</protein>
<evidence type="ECO:0000256" key="2">
    <source>
        <dbReference type="SAM" id="SignalP"/>
    </source>
</evidence>